<reference evidence="3" key="1">
    <citation type="submission" date="2020-07" db="EMBL/GenBank/DDBJ databases">
        <title>Vallitalea pronyensis genome.</title>
        <authorList>
            <person name="Postec A."/>
        </authorList>
    </citation>
    <scope>NUCLEOTIDE SEQUENCE</scope>
    <source>
        <strain evidence="3">FatNI3</strain>
    </source>
</reference>
<dbReference type="EMBL" id="CP058649">
    <property type="protein sequence ID" value="QUI21821.1"/>
    <property type="molecule type" value="Genomic_DNA"/>
</dbReference>
<evidence type="ECO:0000313" key="3">
    <source>
        <dbReference type="EMBL" id="QUI21821.1"/>
    </source>
</evidence>
<dbReference type="InterPro" id="IPR036291">
    <property type="entry name" value="NAD(P)-bd_dom_sf"/>
</dbReference>
<dbReference type="SUPFAM" id="SSF48179">
    <property type="entry name" value="6-phosphogluconate dehydrogenase C-terminal domain-like"/>
    <property type="match status" value="1"/>
</dbReference>
<evidence type="ECO:0000259" key="2">
    <source>
        <dbReference type="Pfam" id="PF10728"/>
    </source>
</evidence>
<dbReference type="PANTHER" id="PTHR40459:SF1">
    <property type="entry name" value="CONSERVED HYPOTHETICAL ALANINE AND LEUCINE RICH PROTEIN"/>
    <property type="match status" value="1"/>
</dbReference>
<gene>
    <name evidence="3" type="ORF">HZI73_05705</name>
</gene>
<dbReference type="InterPro" id="IPR008927">
    <property type="entry name" value="6-PGluconate_DH-like_C_sf"/>
</dbReference>
<feature type="domain" description="Putative oxidoreductase/dehydrogenase Rossmann-like" evidence="1">
    <location>
        <begin position="2"/>
        <end position="116"/>
    </location>
</feature>
<evidence type="ECO:0000259" key="1">
    <source>
        <dbReference type="Pfam" id="PF10727"/>
    </source>
</evidence>
<dbReference type="Pfam" id="PF10727">
    <property type="entry name" value="Rossmann-like"/>
    <property type="match status" value="1"/>
</dbReference>
<dbReference type="Proteomes" id="UP000683246">
    <property type="component" value="Chromosome"/>
</dbReference>
<dbReference type="AlphaFoldDB" id="A0A8J8SFP7"/>
<feature type="domain" description="DUF2520" evidence="2">
    <location>
        <begin position="134"/>
        <end position="261"/>
    </location>
</feature>
<evidence type="ECO:0000313" key="4">
    <source>
        <dbReference type="Proteomes" id="UP000683246"/>
    </source>
</evidence>
<dbReference type="InterPro" id="IPR018931">
    <property type="entry name" value="DUF2520"/>
</dbReference>
<dbReference type="Gene3D" id="3.40.50.720">
    <property type="entry name" value="NAD(P)-binding Rossmann-like Domain"/>
    <property type="match status" value="1"/>
</dbReference>
<dbReference type="InterPro" id="IPR037108">
    <property type="entry name" value="TM1727-like_C_sf"/>
</dbReference>
<dbReference type="PANTHER" id="PTHR40459">
    <property type="entry name" value="CONSERVED HYPOTHETICAL ALANINE AND LEUCINE RICH PROTEIN"/>
    <property type="match status" value="1"/>
</dbReference>
<proteinExistence type="predicted"/>
<protein>
    <submittedName>
        <fullName evidence="3">DUF2520 domain-containing protein</fullName>
    </submittedName>
</protein>
<dbReference type="Pfam" id="PF10728">
    <property type="entry name" value="DUF2520"/>
    <property type="match status" value="1"/>
</dbReference>
<dbReference type="RefSeq" id="WP_212697291.1">
    <property type="nucleotide sequence ID" value="NZ_CP058649.1"/>
</dbReference>
<dbReference type="KEGG" id="vpy:HZI73_05705"/>
<keyword evidence="4" id="KW-1185">Reference proteome</keyword>
<organism evidence="3 4">
    <name type="scientific">Vallitalea pronyensis</name>
    <dbReference type="NCBI Taxonomy" id="1348613"/>
    <lineage>
        <taxon>Bacteria</taxon>
        <taxon>Bacillati</taxon>
        <taxon>Bacillota</taxon>
        <taxon>Clostridia</taxon>
        <taxon>Lachnospirales</taxon>
        <taxon>Vallitaleaceae</taxon>
        <taxon>Vallitalea</taxon>
    </lineage>
</organism>
<dbReference type="InterPro" id="IPR019665">
    <property type="entry name" value="OxRdtase/DH_put_Rossmann_dom"/>
</dbReference>
<accession>A0A8J8SFP7</accession>
<sequence length="301" mass="33341">MIGFIGAGKVGRTLGRYFAQQGIAVTGYYSRSMASAHKAATMTNSSVFNNKEELVESADYMMLTVPDDVIHHVAHQLSQCKCKWQTKVICHTSGVHPSTLLKPLEELGATVASLHPMLSFANVDAALEALCKTPLTLEGNGKKMDDLKQLLQDVHLHVRTIKTEQKALYHAGACMVSNYLVTLMDIGFQSFKHAGFDVDAANQLIAPLATATLNNYVTYGSEKALTGPLTRGDLGTITTHIQALSKEDKHLETIYRLLGLKTLHIVEKQKQLDEYTLYCLKEVLQDEKNNDPDHQKQEEEK</sequence>
<dbReference type="SUPFAM" id="SSF51735">
    <property type="entry name" value="NAD(P)-binding Rossmann-fold domains"/>
    <property type="match status" value="1"/>
</dbReference>
<name>A0A8J8SFP7_9FIRM</name>
<dbReference type="Gene3D" id="1.10.1040.20">
    <property type="entry name" value="ProC-like, C-terminal domain"/>
    <property type="match status" value="1"/>
</dbReference>